<dbReference type="InterPro" id="IPR000719">
    <property type="entry name" value="Prot_kinase_dom"/>
</dbReference>
<dbReference type="OrthoDB" id="1607253at2759"/>
<gene>
    <name evidence="11" type="ORF">Bca52824_017207</name>
</gene>
<evidence type="ECO:0000256" key="5">
    <source>
        <dbReference type="ARBA" id="ARBA00022737"/>
    </source>
</evidence>
<evidence type="ECO:0000313" key="12">
    <source>
        <dbReference type="Proteomes" id="UP000886595"/>
    </source>
</evidence>
<evidence type="ECO:0000256" key="4">
    <source>
        <dbReference type="ARBA" id="ARBA00022729"/>
    </source>
</evidence>
<dbReference type="GO" id="GO:0004672">
    <property type="term" value="F:protein kinase activity"/>
    <property type="evidence" value="ECO:0007669"/>
    <property type="project" value="InterPro"/>
</dbReference>
<dbReference type="PANTHER" id="PTHR47986">
    <property type="entry name" value="OSJNBA0070M12.3 PROTEIN"/>
    <property type="match status" value="1"/>
</dbReference>
<dbReference type="PANTHER" id="PTHR47986:SF4">
    <property type="entry name" value="PROTEIN KINASE DOMAIN-CONTAINING PROTEIN"/>
    <property type="match status" value="1"/>
</dbReference>
<evidence type="ECO:0000256" key="7">
    <source>
        <dbReference type="ARBA" id="ARBA00023136"/>
    </source>
</evidence>
<keyword evidence="8" id="KW-0675">Receptor</keyword>
<comment type="subcellular location">
    <subcellularLocation>
        <location evidence="1">Membrane</location>
        <topology evidence="1">Single-pass membrane protein</topology>
    </subcellularLocation>
</comment>
<dbReference type="Pfam" id="PF00069">
    <property type="entry name" value="Pkinase"/>
    <property type="match status" value="1"/>
</dbReference>
<evidence type="ECO:0000313" key="11">
    <source>
        <dbReference type="EMBL" id="KAG2314085.1"/>
    </source>
</evidence>
<keyword evidence="4" id="KW-0732">Signal</keyword>
<accession>A0A8X7VNM0</accession>
<dbReference type="GO" id="GO:0016020">
    <property type="term" value="C:membrane"/>
    <property type="evidence" value="ECO:0007669"/>
    <property type="project" value="UniProtKB-SubCell"/>
</dbReference>
<evidence type="ECO:0000256" key="1">
    <source>
        <dbReference type="ARBA" id="ARBA00004167"/>
    </source>
</evidence>
<dbReference type="EMBL" id="JAAMPC010000004">
    <property type="protein sequence ID" value="KAG2314085.1"/>
    <property type="molecule type" value="Genomic_DNA"/>
</dbReference>
<dbReference type="Gene3D" id="1.10.510.10">
    <property type="entry name" value="Transferase(Phosphotransferase) domain 1"/>
    <property type="match status" value="1"/>
</dbReference>
<proteinExistence type="predicted"/>
<reference evidence="11 12" key="1">
    <citation type="submission" date="2020-02" db="EMBL/GenBank/DDBJ databases">
        <authorList>
            <person name="Ma Q."/>
            <person name="Huang Y."/>
            <person name="Song X."/>
            <person name="Pei D."/>
        </authorList>
    </citation>
    <scope>NUCLEOTIDE SEQUENCE [LARGE SCALE GENOMIC DNA]</scope>
    <source>
        <strain evidence="11">Sxm20200214</strain>
        <tissue evidence="11">Leaf</tissue>
    </source>
</reference>
<keyword evidence="7" id="KW-0472">Membrane</keyword>
<evidence type="ECO:0000256" key="3">
    <source>
        <dbReference type="ARBA" id="ARBA00022692"/>
    </source>
</evidence>
<protein>
    <recommendedName>
        <fullName evidence="10">Protein kinase domain-containing protein</fullName>
    </recommendedName>
</protein>
<keyword evidence="6" id="KW-1133">Transmembrane helix</keyword>
<keyword evidence="12" id="KW-1185">Reference proteome</keyword>
<keyword evidence="5" id="KW-0677">Repeat</keyword>
<dbReference type="InterPro" id="IPR052422">
    <property type="entry name" value="Auxin_Ser/Thr_Kinase"/>
</dbReference>
<evidence type="ECO:0000256" key="2">
    <source>
        <dbReference type="ARBA" id="ARBA00022614"/>
    </source>
</evidence>
<dbReference type="AlphaFoldDB" id="A0A8X7VNM0"/>
<evidence type="ECO:0000259" key="10">
    <source>
        <dbReference type="PROSITE" id="PS50011"/>
    </source>
</evidence>
<keyword evidence="2" id="KW-0433">Leucine-rich repeat</keyword>
<organism evidence="11 12">
    <name type="scientific">Brassica carinata</name>
    <name type="common">Ethiopian mustard</name>
    <name type="synonym">Abyssinian cabbage</name>
    <dbReference type="NCBI Taxonomy" id="52824"/>
    <lineage>
        <taxon>Eukaryota</taxon>
        <taxon>Viridiplantae</taxon>
        <taxon>Streptophyta</taxon>
        <taxon>Embryophyta</taxon>
        <taxon>Tracheophyta</taxon>
        <taxon>Spermatophyta</taxon>
        <taxon>Magnoliopsida</taxon>
        <taxon>eudicotyledons</taxon>
        <taxon>Gunneridae</taxon>
        <taxon>Pentapetalae</taxon>
        <taxon>rosids</taxon>
        <taxon>malvids</taxon>
        <taxon>Brassicales</taxon>
        <taxon>Brassicaceae</taxon>
        <taxon>Brassiceae</taxon>
        <taxon>Brassica</taxon>
    </lineage>
</organism>
<keyword evidence="9" id="KW-0325">Glycoprotein</keyword>
<name>A0A8X7VNM0_BRACI</name>
<dbReference type="GO" id="GO:0005524">
    <property type="term" value="F:ATP binding"/>
    <property type="evidence" value="ECO:0007669"/>
    <property type="project" value="InterPro"/>
</dbReference>
<keyword evidence="3" id="KW-0812">Transmembrane</keyword>
<dbReference type="Proteomes" id="UP000886595">
    <property type="component" value="Unassembled WGS sequence"/>
</dbReference>
<evidence type="ECO:0000256" key="8">
    <source>
        <dbReference type="ARBA" id="ARBA00023170"/>
    </source>
</evidence>
<evidence type="ECO:0000256" key="6">
    <source>
        <dbReference type="ARBA" id="ARBA00022989"/>
    </source>
</evidence>
<dbReference type="SUPFAM" id="SSF56112">
    <property type="entry name" value="Protein kinase-like (PK-like)"/>
    <property type="match status" value="1"/>
</dbReference>
<dbReference type="PROSITE" id="PS50011">
    <property type="entry name" value="PROTEIN_KINASE_DOM"/>
    <property type="match status" value="1"/>
</dbReference>
<sequence length="132" mass="14961">MNTKCVGTVGYTASEYMESRTLSRKANAYIFGVILLELISGQKAFDDHNRSEDYIVNWFKKTYSEKVSFWKSTTSTFRPANTLQSVKEVAELADSCCTMEPEKRVEMSQVVEVLLSVIQIHNKRNQATSSTS</sequence>
<comment type="caution">
    <text evidence="11">The sequence shown here is derived from an EMBL/GenBank/DDBJ whole genome shotgun (WGS) entry which is preliminary data.</text>
</comment>
<dbReference type="InterPro" id="IPR011009">
    <property type="entry name" value="Kinase-like_dom_sf"/>
</dbReference>
<evidence type="ECO:0000256" key="9">
    <source>
        <dbReference type="ARBA" id="ARBA00023180"/>
    </source>
</evidence>
<feature type="domain" description="Protein kinase" evidence="10">
    <location>
        <begin position="1"/>
        <end position="118"/>
    </location>
</feature>